<dbReference type="PROSITE" id="PS50048">
    <property type="entry name" value="ZN2_CY6_FUNGAL_2"/>
    <property type="match status" value="1"/>
</dbReference>
<name>A0A1X2IZ84_9FUNG</name>
<feature type="compositionally biased region" description="Low complexity" evidence="3">
    <location>
        <begin position="396"/>
        <end position="410"/>
    </location>
</feature>
<dbReference type="InterPro" id="IPR036864">
    <property type="entry name" value="Zn2-C6_fun-type_DNA-bd_sf"/>
</dbReference>
<dbReference type="CDD" id="cd00067">
    <property type="entry name" value="GAL4"/>
    <property type="match status" value="1"/>
</dbReference>
<dbReference type="Proteomes" id="UP000193560">
    <property type="component" value="Unassembled WGS sequence"/>
</dbReference>
<sequence length="410" mass="46824">MYESHHQPDTLTDMDYQLMLEANAFAKCDPNMVDFNHPDYMTLMQAPSLPLEPSLVDQSYHHEDTIIGSDSSSSSNEQLYYSHQNQQQQHHQNNPSLDLQQSSSTASSLQIHFSNTEHSAPAHNSSMFMASSAPVSSSMAPITNNQSNTDHSSIITQQNIPAPSSSSSSSLSSASNYAPTNNHDCHQPQNHQYHDPLHHQPYRQNYGNGSDPSVYPSLEECVPTTSSTFYNNNNNNDPRNQINSNAALEDMEASQYQHLEQFYGQSLDEQQQFFLMQQHQQQLWAQQQYQQQHHQQQIQQQTGYPPHQHPRHVSPSSSSYTTESDSRPQIYVRKACVACKQSHVACDVQRPCSRCVRLNKAESCVDAERKKRGRPCGSGKKKKEEEKELRRREQQHQQQQQLHLQHSLLR</sequence>
<reference evidence="5 6" key="1">
    <citation type="submission" date="2016-07" db="EMBL/GenBank/DDBJ databases">
        <title>Pervasive Adenine N6-methylation of Active Genes in Fungi.</title>
        <authorList>
            <consortium name="DOE Joint Genome Institute"/>
            <person name="Mondo S.J."/>
            <person name="Dannebaum R.O."/>
            <person name="Kuo R.C."/>
            <person name="Labutti K."/>
            <person name="Haridas S."/>
            <person name="Kuo A."/>
            <person name="Salamov A."/>
            <person name="Ahrendt S.R."/>
            <person name="Lipzen A."/>
            <person name="Sullivan W."/>
            <person name="Andreopoulos W.B."/>
            <person name="Clum A."/>
            <person name="Lindquist E."/>
            <person name="Daum C."/>
            <person name="Ramamoorthy G.K."/>
            <person name="Gryganskyi A."/>
            <person name="Culley D."/>
            <person name="Magnuson J.K."/>
            <person name="James T.Y."/>
            <person name="O'Malley M.A."/>
            <person name="Stajich J.E."/>
            <person name="Spatafora J.W."/>
            <person name="Visel A."/>
            <person name="Grigoriev I.V."/>
        </authorList>
    </citation>
    <scope>NUCLEOTIDE SEQUENCE [LARGE SCALE GENOMIC DNA]</scope>
    <source>
        <strain evidence="5 6">NRRL 1336</strain>
    </source>
</reference>
<protein>
    <recommendedName>
        <fullName evidence="4">Zn(2)-C6 fungal-type domain-containing protein</fullName>
    </recommendedName>
</protein>
<feature type="compositionally biased region" description="Low complexity" evidence="3">
    <location>
        <begin position="83"/>
        <end position="110"/>
    </location>
</feature>
<accession>A0A1X2IZ84</accession>
<dbReference type="GO" id="GO:0000981">
    <property type="term" value="F:DNA-binding transcription factor activity, RNA polymerase II-specific"/>
    <property type="evidence" value="ECO:0007669"/>
    <property type="project" value="InterPro"/>
</dbReference>
<dbReference type="GO" id="GO:0008270">
    <property type="term" value="F:zinc ion binding"/>
    <property type="evidence" value="ECO:0007669"/>
    <property type="project" value="InterPro"/>
</dbReference>
<evidence type="ECO:0000256" key="3">
    <source>
        <dbReference type="SAM" id="MobiDB-lite"/>
    </source>
</evidence>
<dbReference type="SMART" id="SM00066">
    <property type="entry name" value="GAL4"/>
    <property type="match status" value="1"/>
</dbReference>
<feature type="region of interest" description="Disordered" evidence="3">
    <location>
        <begin position="294"/>
        <end position="325"/>
    </location>
</feature>
<feature type="region of interest" description="Disordered" evidence="3">
    <location>
        <begin position="158"/>
        <end position="215"/>
    </location>
</feature>
<feature type="compositionally biased region" description="Low complexity" evidence="3">
    <location>
        <begin position="313"/>
        <end position="323"/>
    </location>
</feature>
<gene>
    <name evidence="5" type="ORF">BCR42DRAFT_432483</name>
</gene>
<dbReference type="InterPro" id="IPR001138">
    <property type="entry name" value="Zn2Cys6_DnaBD"/>
</dbReference>
<keyword evidence="6" id="KW-1185">Reference proteome</keyword>
<evidence type="ECO:0000313" key="6">
    <source>
        <dbReference type="Proteomes" id="UP000193560"/>
    </source>
</evidence>
<feature type="compositionally biased region" description="Basic and acidic residues" evidence="3">
    <location>
        <begin position="382"/>
        <end position="395"/>
    </location>
</feature>
<feature type="compositionally biased region" description="Polar residues" evidence="3">
    <location>
        <begin position="176"/>
        <end position="191"/>
    </location>
</feature>
<feature type="region of interest" description="Disordered" evidence="3">
    <location>
        <begin position="65"/>
        <end position="110"/>
    </location>
</feature>
<comment type="caution">
    <text evidence="5">The sequence shown here is derived from an EMBL/GenBank/DDBJ whole genome shotgun (WGS) entry which is preliminary data.</text>
</comment>
<feature type="compositionally biased region" description="Polar residues" evidence="3">
    <location>
        <begin position="202"/>
        <end position="211"/>
    </location>
</feature>
<dbReference type="AlphaFoldDB" id="A0A1X2IZ84"/>
<evidence type="ECO:0000256" key="2">
    <source>
        <dbReference type="ARBA" id="ARBA00023242"/>
    </source>
</evidence>
<feature type="region of interest" description="Disordered" evidence="3">
    <location>
        <begin position="366"/>
        <end position="410"/>
    </location>
</feature>
<evidence type="ECO:0000256" key="1">
    <source>
        <dbReference type="ARBA" id="ARBA00022723"/>
    </source>
</evidence>
<feature type="compositionally biased region" description="Low complexity" evidence="3">
    <location>
        <begin position="164"/>
        <end position="175"/>
    </location>
</feature>
<dbReference type="Gene3D" id="4.10.240.10">
    <property type="entry name" value="Zn(2)-C6 fungal-type DNA-binding domain"/>
    <property type="match status" value="1"/>
</dbReference>
<dbReference type="PANTHER" id="PTHR47659">
    <property type="entry name" value="ZN(II)2CYS6 TRANSCRIPTION FACTOR (EUROFUNG)-RELATED"/>
    <property type="match status" value="1"/>
</dbReference>
<organism evidence="5 6">
    <name type="scientific">Absidia repens</name>
    <dbReference type="NCBI Taxonomy" id="90262"/>
    <lineage>
        <taxon>Eukaryota</taxon>
        <taxon>Fungi</taxon>
        <taxon>Fungi incertae sedis</taxon>
        <taxon>Mucoromycota</taxon>
        <taxon>Mucoromycotina</taxon>
        <taxon>Mucoromycetes</taxon>
        <taxon>Mucorales</taxon>
        <taxon>Cunninghamellaceae</taxon>
        <taxon>Absidia</taxon>
    </lineage>
</organism>
<dbReference type="Pfam" id="PF00172">
    <property type="entry name" value="Zn_clus"/>
    <property type="match status" value="1"/>
</dbReference>
<dbReference type="SUPFAM" id="SSF57701">
    <property type="entry name" value="Zn2/Cys6 DNA-binding domain"/>
    <property type="match status" value="1"/>
</dbReference>
<dbReference type="InterPro" id="IPR050335">
    <property type="entry name" value="ERT1_acuK_gluconeogen_tf"/>
</dbReference>
<dbReference type="EMBL" id="MCGE01000002">
    <property type="protein sequence ID" value="ORZ24613.1"/>
    <property type="molecule type" value="Genomic_DNA"/>
</dbReference>
<dbReference type="OrthoDB" id="1555531at2759"/>
<evidence type="ECO:0000313" key="5">
    <source>
        <dbReference type="EMBL" id="ORZ24613.1"/>
    </source>
</evidence>
<proteinExistence type="predicted"/>
<feature type="domain" description="Zn(2)-C6 fungal-type" evidence="4">
    <location>
        <begin position="335"/>
        <end position="366"/>
    </location>
</feature>
<keyword evidence="2" id="KW-0539">Nucleus</keyword>
<dbReference type="PROSITE" id="PS00463">
    <property type="entry name" value="ZN2_CY6_FUNGAL_1"/>
    <property type="match status" value="1"/>
</dbReference>
<keyword evidence="1" id="KW-0479">Metal-binding</keyword>
<evidence type="ECO:0000259" key="4">
    <source>
        <dbReference type="PROSITE" id="PS50048"/>
    </source>
</evidence>
<dbReference type="STRING" id="90262.A0A1X2IZ84"/>
<dbReference type="PANTHER" id="PTHR47659:SF7">
    <property type="entry name" value="FUNGAL TRANSCRIPTIONAL REGULATORY PROTEIN, N-TERMINAL DOMAIN-CONTAINING PROTEIN"/>
    <property type="match status" value="1"/>
</dbReference>